<dbReference type="GO" id="GO:0008270">
    <property type="term" value="F:zinc ion binding"/>
    <property type="evidence" value="ECO:0007669"/>
    <property type="project" value="UniProtKB-KW"/>
</dbReference>
<gene>
    <name evidence="4" type="ORF">ABG768_008338</name>
</gene>
<evidence type="ECO:0000313" key="5">
    <source>
        <dbReference type="Proteomes" id="UP001479290"/>
    </source>
</evidence>
<reference evidence="4 5" key="1">
    <citation type="submission" date="2024-05" db="EMBL/GenBank/DDBJ databases">
        <title>A high-quality chromosomal-level genome assembly of Topmouth culter (Culter alburnus).</title>
        <authorList>
            <person name="Zhao H."/>
        </authorList>
    </citation>
    <scope>NUCLEOTIDE SEQUENCE [LARGE SCALE GENOMIC DNA]</scope>
    <source>
        <strain evidence="4">CATC2023</strain>
        <tissue evidence="4">Muscle</tissue>
    </source>
</reference>
<sequence>KLSVEDTQEQMKYRPAKTVCQQHSGAPVVFCKTDNLHICSFCMGQEHQGHSKFYIVKSNVPDSPTILHDIMGIMGTEALKTFKRELSEDYPECLGNQPEKLSLSDTSKKIVESFGGEGALRIAFHFLAN</sequence>
<evidence type="ECO:0000256" key="2">
    <source>
        <dbReference type="ARBA" id="ARBA00022833"/>
    </source>
</evidence>
<dbReference type="SUPFAM" id="SSF57845">
    <property type="entry name" value="B-box zinc-binding domain"/>
    <property type="match status" value="1"/>
</dbReference>
<dbReference type="Proteomes" id="UP001479290">
    <property type="component" value="Unassembled WGS sequence"/>
</dbReference>
<dbReference type="AlphaFoldDB" id="A0AAW1ZHX2"/>
<dbReference type="EMBL" id="JAWDJR010000016">
    <property type="protein sequence ID" value="KAK9960483.1"/>
    <property type="molecule type" value="Genomic_DNA"/>
</dbReference>
<feature type="non-terminal residue" evidence="4">
    <location>
        <position position="1"/>
    </location>
</feature>
<keyword evidence="5" id="KW-1185">Reference proteome</keyword>
<comment type="caution">
    <text evidence="4">The sequence shown here is derived from an EMBL/GenBank/DDBJ whole genome shotgun (WGS) entry which is preliminary data.</text>
</comment>
<dbReference type="Pfam" id="PF00643">
    <property type="entry name" value="zf-B_box"/>
    <property type="match status" value="1"/>
</dbReference>
<keyword evidence="2" id="KW-0862">Zinc</keyword>
<evidence type="ECO:0000259" key="3">
    <source>
        <dbReference type="SMART" id="SM00336"/>
    </source>
</evidence>
<feature type="non-terminal residue" evidence="4">
    <location>
        <position position="129"/>
    </location>
</feature>
<keyword evidence="1" id="KW-0479">Metal-binding</keyword>
<accession>A0AAW1ZHX2</accession>
<keyword evidence="1" id="KW-0863">Zinc-finger</keyword>
<evidence type="ECO:0000313" key="4">
    <source>
        <dbReference type="EMBL" id="KAK9960483.1"/>
    </source>
</evidence>
<evidence type="ECO:0000256" key="1">
    <source>
        <dbReference type="ARBA" id="ARBA00022771"/>
    </source>
</evidence>
<proteinExistence type="predicted"/>
<organism evidence="4 5">
    <name type="scientific">Culter alburnus</name>
    <name type="common">Topmouth culter</name>
    <dbReference type="NCBI Taxonomy" id="194366"/>
    <lineage>
        <taxon>Eukaryota</taxon>
        <taxon>Metazoa</taxon>
        <taxon>Chordata</taxon>
        <taxon>Craniata</taxon>
        <taxon>Vertebrata</taxon>
        <taxon>Euteleostomi</taxon>
        <taxon>Actinopterygii</taxon>
        <taxon>Neopterygii</taxon>
        <taxon>Teleostei</taxon>
        <taxon>Ostariophysi</taxon>
        <taxon>Cypriniformes</taxon>
        <taxon>Xenocyprididae</taxon>
        <taxon>Xenocypridinae</taxon>
        <taxon>Culter</taxon>
    </lineage>
</organism>
<dbReference type="SMART" id="SM00336">
    <property type="entry name" value="BBOX"/>
    <property type="match status" value="1"/>
</dbReference>
<feature type="domain" description="B box-type" evidence="3">
    <location>
        <begin position="15"/>
        <end position="55"/>
    </location>
</feature>
<dbReference type="InterPro" id="IPR000315">
    <property type="entry name" value="Znf_B-box"/>
</dbReference>
<name>A0AAW1ZHX2_CULAL</name>
<protein>
    <recommendedName>
        <fullName evidence="3">B box-type domain-containing protein</fullName>
    </recommendedName>
</protein>
<dbReference type="Gene3D" id="3.30.160.60">
    <property type="entry name" value="Classic Zinc Finger"/>
    <property type="match status" value="1"/>
</dbReference>